<dbReference type="RefSeq" id="WP_146305434.1">
    <property type="nucleotide sequence ID" value="NZ_VOHS01000010.1"/>
</dbReference>
<keyword evidence="1" id="KW-0472">Membrane</keyword>
<feature type="transmembrane region" description="Helical" evidence="1">
    <location>
        <begin position="147"/>
        <end position="167"/>
    </location>
</feature>
<feature type="transmembrane region" description="Helical" evidence="1">
    <location>
        <begin position="341"/>
        <end position="365"/>
    </location>
</feature>
<evidence type="ECO:0000313" key="2">
    <source>
        <dbReference type="EMBL" id="TWW00169.1"/>
    </source>
</evidence>
<feature type="transmembrane region" description="Helical" evidence="1">
    <location>
        <begin position="377"/>
        <end position="401"/>
    </location>
</feature>
<feature type="transmembrane region" description="Helical" evidence="1">
    <location>
        <begin position="116"/>
        <end position="135"/>
    </location>
</feature>
<accession>A0A5C6LWV8</accession>
<keyword evidence="1" id="KW-0812">Transmembrane</keyword>
<feature type="transmembrane region" description="Helical" evidence="1">
    <location>
        <begin position="276"/>
        <end position="300"/>
    </location>
</feature>
<keyword evidence="1" id="KW-1133">Transmembrane helix</keyword>
<feature type="transmembrane region" description="Helical" evidence="1">
    <location>
        <begin position="64"/>
        <end position="82"/>
    </location>
</feature>
<dbReference type="AlphaFoldDB" id="A0A5C6LWV8"/>
<evidence type="ECO:0000313" key="3">
    <source>
        <dbReference type="Proteomes" id="UP000318815"/>
    </source>
</evidence>
<comment type="caution">
    <text evidence="2">The sequence shown here is derived from an EMBL/GenBank/DDBJ whole genome shotgun (WGS) entry which is preliminary data.</text>
</comment>
<protein>
    <submittedName>
        <fullName evidence="2">Uncharacterized protein</fullName>
    </submittedName>
</protein>
<feature type="transmembrane region" description="Helical" evidence="1">
    <location>
        <begin position="229"/>
        <end position="245"/>
    </location>
</feature>
<reference evidence="2 3" key="1">
    <citation type="submission" date="2019-08" db="EMBL/GenBank/DDBJ databases">
        <title>Whole genome sequencing of chitin degrading bacteria Chitinophaga pinensis YS16.</title>
        <authorList>
            <person name="Singh R.P."/>
            <person name="Manchanda G."/>
            <person name="Maurya I.K."/>
            <person name="Joshi N.K."/>
            <person name="Srivastava A.K."/>
        </authorList>
    </citation>
    <scope>NUCLEOTIDE SEQUENCE [LARGE SCALE GENOMIC DNA]</scope>
    <source>
        <strain evidence="2 3">YS-16</strain>
    </source>
</reference>
<feature type="transmembrane region" description="Helical" evidence="1">
    <location>
        <begin position="200"/>
        <end position="222"/>
    </location>
</feature>
<organism evidence="2 3">
    <name type="scientific">Chitinophaga pinensis</name>
    <dbReference type="NCBI Taxonomy" id="79329"/>
    <lineage>
        <taxon>Bacteria</taxon>
        <taxon>Pseudomonadati</taxon>
        <taxon>Bacteroidota</taxon>
        <taxon>Chitinophagia</taxon>
        <taxon>Chitinophagales</taxon>
        <taxon>Chitinophagaceae</taxon>
        <taxon>Chitinophaga</taxon>
    </lineage>
</organism>
<proteinExistence type="predicted"/>
<keyword evidence="3" id="KW-1185">Reference proteome</keyword>
<sequence>MNNQYPNNMTADRMADLASRRFQEITAMNNQKFMLRLKQGVWAYLLLLLFEGALRKWFLTPLATPLLVVRDPIALWLILMCWQRRLFIPSYALPLMTIIGVLGLIFAVTVGHGNPYVAVFGARILLIHFPMIFVIQGLFTRKDVVQVGKFMVALSIPMLILIALQFYSPQSAWVNRGVGGDEGGAGFSGAMGYFRPPGTFSFTNGTTLFFSLLGPYLLYFWLNPDGIKRWVLIGGTIALLMAIPLSISRALLFQTIIGVMFCMFAGSSNPKYAGKLFGALFGLVVLILILSQTSIVGGAIEVFMARFDSANESEGGMEGVFIDRFLGGLVGAFNTTSALPLWGYGIGMGTNVGSMLLTGGVTFLIAEGEWGRTIGELGPILGLGVVFIRMGMAVNMGWLSFDKLRRTGDMLPWMLFSDAFLLVAQGQWGQPTGLGFCVFIGGLLLAALREDEVEEEEVVAAEEDPKPAEQKIIYYHN</sequence>
<dbReference type="OrthoDB" id="1491081at2"/>
<feature type="transmembrane region" description="Helical" evidence="1">
    <location>
        <begin position="91"/>
        <end position="110"/>
    </location>
</feature>
<gene>
    <name evidence="2" type="ORF">FEF09_12580</name>
</gene>
<dbReference type="EMBL" id="VOHS01000010">
    <property type="protein sequence ID" value="TWW00169.1"/>
    <property type="molecule type" value="Genomic_DNA"/>
</dbReference>
<dbReference type="Proteomes" id="UP000318815">
    <property type="component" value="Unassembled WGS sequence"/>
</dbReference>
<name>A0A5C6LWV8_9BACT</name>
<evidence type="ECO:0000256" key="1">
    <source>
        <dbReference type="SAM" id="Phobius"/>
    </source>
</evidence>